<dbReference type="CDD" id="cd12416">
    <property type="entry name" value="RRM4_RBM28_like"/>
    <property type="match status" value="1"/>
</dbReference>
<feature type="compositionally biased region" description="Basic and acidic residues" evidence="6">
    <location>
        <begin position="1113"/>
        <end position="1127"/>
    </location>
</feature>
<feature type="compositionally biased region" description="Basic and acidic residues" evidence="6">
    <location>
        <begin position="1076"/>
        <end position="1092"/>
    </location>
</feature>
<comment type="caution">
    <text evidence="8">The sequence shown here is derived from an EMBL/GenBank/DDBJ whole genome shotgun (WGS) entry which is preliminary data.</text>
</comment>
<dbReference type="SUPFAM" id="SSF54928">
    <property type="entry name" value="RNA-binding domain, RBD"/>
    <property type="match status" value="3"/>
</dbReference>
<dbReference type="FunFam" id="3.30.70.330:FF:000182">
    <property type="entry name" value="RNA-binding motif protein 28"/>
    <property type="match status" value="1"/>
</dbReference>
<dbReference type="EMBL" id="JARYMX010000002">
    <property type="protein sequence ID" value="KAJ9561130.1"/>
    <property type="molecule type" value="Genomic_DNA"/>
</dbReference>
<reference evidence="8" key="1">
    <citation type="submission" date="2023-03" db="EMBL/GenBank/DDBJ databases">
        <title>Chromosome-scale reference genome and RAD-based genetic map of yellow starthistle (Centaurea solstitialis) reveal putative structural variation and QTLs associated with invader traits.</title>
        <authorList>
            <person name="Reatini B."/>
            <person name="Cang F.A."/>
            <person name="Jiang Q."/>
            <person name="Mckibben M.T.W."/>
            <person name="Barker M.S."/>
            <person name="Rieseberg L.H."/>
            <person name="Dlugosch K.M."/>
        </authorList>
    </citation>
    <scope>NUCLEOTIDE SEQUENCE</scope>
    <source>
        <strain evidence="8">CAN-66</strain>
        <tissue evidence="8">Leaf</tissue>
    </source>
</reference>
<accession>A0AA38TUC3</accession>
<feature type="domain" description="RRM" evidence="7">
    <location>
        <begin position="22"/>
        <end position="89"/>
    </location>
</feature>
<dbReference type="PANTHER" id="PTHR48039">
    <property type="entry name" value="RNA-BINDING MOTIF PROTEIN 14B"/>
    <property type="match status" value="1"/>
</dbReference>
<evidence type="ECO:0000256" key="3">
    <source>
        <dbReference type="ARBA" id="ARBA00022884"/>
    </source>
</evidence>
<dbReference type="Proteomes" id="UP001172457">
    <property type="component" value="Chromosome 2"/>
</dbReference>
<feature type="compositionally biased region" description="Basic and acidic residues" evidence="6">
    <location>
        <begin position="108"/>
        <end position="168"/>
    </location>
</feature>
<feature type="region of interest" description="Disordered" evidence="6">
    <location>
        <begin position="561"/>
        <end position="581"/>
    </location>
</feature>
<name>A0AA38TUC3_9ASTR</name>
<dbReference type="InterPro" id="IPR035979">
    <property type="entry name" value="RBD_domain_sf"/>
</dbReference>
<dbReference type="GO" id="GO:0005634">
    <property type="term" value="C:nucleus"/>
    <property type="evidence" value="ECO:0007669"/>
    <property type="project" value="UniProtKB-SubCell"/>
</dbReference>
<feature type="region of interest" description="Disordered" evidence="6">
    <location>
        <begin position="265"/>
        <end position="284"/>
    </location>
</feature>
<keyword evidence="3 5" id="KW-0694">RNA-binding</keyword>
<evidence type="ECO:0000259" key="7">
    <source>
        <dbReference type="PROSITE" id="PS50102"/>
    </source>
</evidence>
<dbReference type="PROSITE" id="PS50102">
    <property type="entry name" value="RRM"/>
    <property type="match status" value="4"/>
</dbReference>
<feature type="region of interest" description="Disordered" evidence="6">
    <location>
        <begin position="1"/>
        <end position="21"/>
    </location>
</feature>
<evidence type="ECO:0000313" key="9">
    <source>
        <dbReference type="Proteomes" id="UP001172457"/>
    </source>
</evidence>
<dbReference type="Gene3D" id="3.30.70.330">
    <property type="match status" value="4"/>
</dbReference>
<evidence type="ECO:0000256" key="4">
    <source>
        <dbReference type="ARBA" id="ARBA00023242"/>
    </source>
</evidence>
<gene>
    <name evidence="8" type="ORF">OSB04_006290</name>
</gene>
<dbReference type="InterPro" id="IPR000504">
    <property type="entry name" value="RRM_dom"/>
</dbReference>
<feature type="domain" description="RRM" evidence="7">
    <location>
        <begin position="698"/>
        <end position="781"/>
    </location>
</feature>
<evidence type="ECO:0000256" key="2">
    <source>
        <dbReference type="ARBA" id="ARBA00022737"/>
    </source>
</evidence>
<dbReference type="InterPro" id="IPR012677">
    <property type="entry name" value="Nucleotide-bd_a/b_plait_sf"/>
</dbReference>
<feature type="compositionally biased region" description="Acidic residues" evidence="6">
    <location>
        <begin position="571"/>
        <end position="581"/>
    </location>
</feature>
<feature type="region of interest" description="Disordered" evidence="6">
    <location>
        <begin position="1009"/>
        <end position="1183"/>
    </location>
</feature>
<dbReference type="Pfam" id="PF00076">
    <property type="entry name" value="RRM_1"/>
    <property type="match status" value="3"/>
</dbReference>
<protein>
    <recommendedName>
        <fullName evidence="7">RRM domain-containing protein</fullName>
    </recommendedName>
</protein>
<comment type="subcellular location">
    <subcellularLocation>
        <location evidence="1">Nucleus</location>
    </subcellularLocation>
</comment>
<feature type="compositionally biased region" description="Basic and acidic residues" evidence="6">
    <location>
        <begin position="91"/>
        <end position="100"/>
    </location>
</feature>
<dbReference type="GO" id="GO:0003729">
    <property type="term" value="F:mRNA binding"/>
    <property type="evidence" value="ECO:0007669"/>
    <property type="project" value="TreeGrafter"/>
</dbReference>
<evidence type="ECO:0000256" key="5">
    <source>
        <dbReference type="PROSITE-ProRule" id="PRU00176"/>
    </source>
</evidence>
<dbReference type="SMART" id="SM00360">
    <property type="entry name" value="RRM"/>
    <property type="match status" value="5"/>
</dbReference>
<dbReference type="InterPro" id="IPR051945">
    <property type="entry name" value="RRM_MRD1_RNA_proc_ribogen"/>
</dbReference>
<feature type="domain" description="RRM" evidence="7">
    <location>
        <begin position="445"/>
        <end position="552"/>
    </location>
</feature>
<organism evidence="8 9">
    <name type="scientific">Centaurea solstitialis</name>
    <name type="common">yellow star-thistle</name>
    <dbReference type="NCBI Taxonomy" id="347529"/>
    <lineage>
        <taxon>Eukaryota</taxon>
        <taxon>Viridiplantae</taxon>
        <taxon>Streptophyta</taxon>
        <taxon>Embryophyta</taxon>
        <taxon>Tracheophyta</taxon>
        <taxon>Spermatophyta</taxon>
        <taxon>Magnoliopsida</taxon>
        <taxon>eudicotyledons</taxon>
        <taxon>Gunneridae</taxon>
        <taxon>Pentapetalae</taxon>
        <taxon>asterids</taxon>
        <taxon>campanulids</taxon>
        <taxon>Asterales</taxon>
        <taxon>Asteraceae</taxon>
        <taxon>Carduoideae</taxon>
        <taxon>Cardueae</taxon>
        <taxon>Centaureinae</taxon>
        <taxon>Centaurea</taxon>
    </lineage>
</organism>
<dbReference type="CDD" id="cd12414">
    <property type="entry name" value="RRM2_RBM28_like"/>
    <property type="match status" value="1"/>
</dbReference>
<dbReference type="PANTHER" id="PTHR48039:SF5">
    <property type="entry name" value="RNA-BINDING PROTEIN 28"/>
    <property type="match status" value="1"/>
</dbReference>
<sequence length="1183" mass="130809">MGKNKKMKQDAAGGGGSQHSPATVFVSNLPYSFSNPQASFSLHIAIRSTEHRGFGFVQFAVTDDANRAIELKNGSSVGGRTIGVKQATHRAPLEQRRAKGNEVVPSKDTIKAKDGEDDKSFSNNKTKDGKDDSVFHSDDVNETKDDKDDSSRQIAEHKPAPDTPKKALESSTISKLTPSPQYPGKVKVKKVVTPSKTEHVEGTSPIKQLAPDSQEKVPLESSVTTSKVINNQNIIELVPFDSYSSHSLEYPGKVVKQKKVVTPSKTEHVEGTSPIKQLAPDSQEKVPLESSVTTSKVTNNQNIIELVPFDSYSSHSLEYPGKVVKQKKAATPLKAERVEGLSSEKQRVARTVVVGGILNDGIAEVVHRLARECGSVSSTTYPLPKEEITHHGLLQDGCRLGASSIVYTSVKSARACVAKLHQKTLSGSTVWARQLGGEGSKVQKWKLIIRNLPFKVNEVLAELLYQLFKHVLTWVVLTCETQMQASVSEIREMFSPAGFVWDVFIPKKPDTGLSKGFAFVKFTCKQDAENAILKFNGKSFGKRPIAVDWAVPKKIYTAGQATVEDGHKESDEEDSSSDLEDDDDLVEVDKNKHHSHGAAVVPDGSDLEAEEVNFDEEADVAKKVLNNFLSSMNVPTASVNDDVISPQKKQDDEKTVNVHKKLPDGPTTVPHVSKPESLTKTENTHNVRPAESEEDLERTLFICNLPFDVTIEEVKERFSAFGEVKSFVPVLHPITKRPRGTGFLKFVTMDAAEAAFSAATAVTSLGIILKGRQLKLLKALNKKAAHDKEVEKTKKEEHDHRNLYLAKEGVILEGTPAAQGVSDSDMSKRRSMISEGMESVKGIGMECYQNTNKIPFNNVEWWWWPEMVVAGGGGDRRLEQKKETKLQSPNFHVSRTRLIMYNVPKSMNEKQLKRLCIEAVTSRATKQKPTIRQIKLLKDSNKGKEVSKNHSRGVAFIEFSEHQHALVALRVLNNNPETFTSEHRPIVEFALDNIQTLRQRNDKIEAQQQGFSNDAGGNGKNANFHKPVNQSNDESRKRKTHGPMPESRNAKTVETEGAASEGGKPAKKQKASPSKKLTDSKDRLTVQQEEKRPKGRSAAIEGTTSGPARPTKRSRDQNEPRNEDAGSMKRRKNRQNKDPLGQDTVDKLDILIEQYRSKFSGNRTDRSEGQKQGTRRLGRTGTA</sequence>
<proteinExistence type="predicted"/>
<feature type="domain" description="RRM" evidence="7">
    <location>
        <begin position="896"/>
        <end position="992"/>
    </location>
</feature>
<keyword evidence="9" id="KW-1185">Reference proteome</keyword>
<evidence type="ECO:0000256" key="1">
    <source>
        <dbReference type="ARBA" id="ARBA00004123"/>
    </source>
</evidence>
<keyword evidence="4" id="KW-0539">Nucleus</keyword>
<feature type="region of interest" description="Disordered" evidence="6">
    <location>
        <begin position="637"/>
        <end position="693"/>
    </location>
</feature>
<evidence type="ECO:0000256" key="6">
    <source>
        <dbReference type="SAM" id="MobiDB-lite"/>
    </source>
</evidence>
<feature type="compositionally biased region" description="Polar residues" evidence="6">
    <location>
        <begin position="169"/>
        <end position="179"/>
    </location>
</feature>
<dbReference type="AlphaFoldDB" id="A0AA38TUC3"/>
<feature type="compositionally biased region" description="Basic residues" evidence="6">
    <location>
        <begin position="1173"/>
        <end position="1183"/>
    </location>
</feature>
<evidence type="ECO:0000313" key="8">
    <source>
        <dbReference type="EMBL" id="KAJ9561130.1"/>
    </source>
</evidence>
<keyword evidence="2" id="KW-0677">Repeat</keyword>
<feature type="compositionally biased region" description="Basic and acidic residues" evidence="6">
    <location>
        <begin position="673"/>
        <end position="691"/>
    </location>
</feature>
<feature type="region of interest" description="Disordered" evidence="6">
    <location>
        <begin position="75"/>
        <end position="187"/>
    </location>
</feature>